<dbReference type="EMBL" id="UYRU01061583">
    <property type="protein sequence ID" value="VDN15150.1"/>
    <property type="molecule type" value="Genomic_DNA"/>
</dbReference>
<accession>A0A3P7LPJ8</accession>
<proteinExistence type="predicted"/>
<dbReference type="Proteomes" id="UP000281553">
    <property type="component" value="Unassembled WGS sequence"/>
</dbReference>
<name>A0A3P7LPJ8_DIBLA</name>
<dbReference type="AlphaFoldDB" id="A0A3P7LPJ8"/>
<reference evidence="1 2" key="1">
    <citation type="submission" date="2018-11" db="EMBL/GenBank/DDBJ databases">
        <authorList>
            <consortium name="Pathogen Informatics"/>
        </authorList>
    </citation>
    <scope>NUCLEOTIDE SEQUENCE [LARGE SCALE GENOMIC DNA]</scope>
</reference>
<evidence type="ECO:0000313" key="1">
    <source>
        <dbReference type="EMBL" id="VDN15150.1"/>
    </source>
</evidence>
<keyword evidence="2" id="KW-1185">Reference proteome</keyword>
<evidence type="ECO:0000313" key="2">
    <source>
        <dbReference type="Proteomes" id="UP000281553"/>
    </source>
</evidence>
<organism evidence="1 2">
    <name type="scientific">Dibothriocephalus latus</name>
    <name type="common">Fish tapeworm</name>
    <name type="synonym">Diphyllobothrium latum</name>
    <dbReference type="NCBI Taxonomy" id="60516"/>
    <lineage>
        <taxon>Eukaryota</taxon>
        <taxon>Metazoa</taxon>
        <taxon>Spiralia</taxon>
        <taxon>Lophotrochozoa</taxon>
        <taxon>Platyhelminthes</taxon>
        <taxon>Cestoda</taxon>
        <taxon>Eucestoda</taxon>
        <taxon>Diphyllobothriidea</taxon>
        <taxon>Diphyllobothriidae</taxon>
        <taxon>Dibothriocephalus</taxon>
    </lineage>
</organism>
<gene>
    <name evidence="1" type="ORF">DILT_LOCUS10981</name>
</gene>
<sequence length="95" mass="10682">MERSLLVSKTFQVYYSAIWPQSQNGKEWDDLNPSEVPDLARKSCPYASVVDSGARLFSRIVEYECPKLVAATKQTWTTLMLNNSIQLLPSAPTLS</sequence>
<protein>
    <submittedName>
        <fullName evidence="1">Uncharacterized protein</fullName>
    </submittedName>
</protein>